<evidence type="ECO:0000259" key="3">
    <source>
        <dbReference type="PROSITE" id="PS50110"/>
    </source>
</evidence>
<reference evidence="4 5" key="1">
    <citation type="journal article" date="2014" name="World J. Microbiol. Biotechnol.">
        <title>Biodiversity and physiological characteristics of Antarctic and Arctic lichens-associated bacteria.</title>
        <authorList>
            <person name="Lee Y.M."/>
            <person name="Kim E.H."/>
            <person name="Lee H.K."/>
            <person name="Hong S.G."/>
        </authorList>
    </citation>
    <scope>NUCLEOTIDE SEQUENCE [LARGE SCALE GENOMIC DNA]</scope>
    <source>
        <strain evidence="4 5">PAMC 26569</strain>
    </source>
</reference>
<proteinExistence type="predicted"/>
<feature type="modified residue" description="4-aspartylphosphate" evidence="2">
    <location>
        <position position="39"/>
    </location>
</feature>
<dbReference type="PANTHER" id="PTHR44591:SF3">
    <property type="entry name" value="RESPONSE REGULATORY DOMAIN-CONTAINING PROTEIN"/>
    <property type="match status" value="1"/>
</dbReference>
<dbReference type="PROSITE" id="PS50110">
    <property type="entry name" value="RESPONSE_REGULATORY"/>
    <property type="match status" value="1"/>
</dbReference>
<dbReference type="KEGG" id="lck:HN018_19470"/>
<accession>A0A6M8HUP7</accession>
<sequence>MMAVDMVEEAGFEVVEAADAGQAVELLEKHLDIRIVFTDIDMPRGLDGIRLAALIRDRWPPIEIILTSGGFPPKPNEMPERGVFFAKPFQPEQVVNEMHRMTRAIS</sequence>
<organism evidence="4 5">
    <name type="scientific">Lichenicola cladoniae</name>
    <dbReference type="NCBI Taxonomy" id="1484109"/>
    <lineage>
        <taxon>Bacteria</taxon>
        <taxon>Pseudomonadati</taxon>
        <taxon>Pseudomonadota</taxon>
        <taxon>Alphaproteobacteria</taxon>
        <taxon>Acetobacterales</taxon>
        <taxon>Acetobacteraceae</taxon>
        <taxon>Lichenicola</taxon>
    </lineage>
</organism>
<keyword evidence="5" id="KW-1185">Reference proteome</keyword>
<dbReference type="AlphaFoldDB" id="A0A6M8HUP7"/>
<dbReference type="InterPro" id="IPR050595">
    <property type="entry name" value="Bact_response_regulator"/>
</dbReference>
<dbReference type="Pfam" id="PF00072">
    <property type="entry name" value="Response_reg"/>
    <property type="match status" value="1"/>
</dbReference>
<gene>
    <name evidence="4" type="ORF">HN018_19470</name>
</gene>
<evidence type="ECO:0000313" key="5">
    <source>
        <dbReference type="Proteomes" id="UP000500767"/>
    </source>
</evidence>
<evidence type="ECO:0000313" key="4">
    <source>
        <dbReference type="EMBL" id="QKE91921.1"/>
    </source>
</evidence>
<dbReference type="EMBL" id="CP053708">
    <property type="protein sequence ID" value="QKE91921.1"/>
    <property type="molecule type" value="Genomic_DNA"/>
</dbReference>
<feature type="domain" description="Response regulatory" evidence="3">
    <location>
        <begin position="1"/>
        <end position="102"/>
    </location>
</feature>
<evidence type="ECO:0000256" key="2">
    <source>
        <dbReference type="PROSITE-ProRule" id="PRU00169"/>
    </source>
</evidence>
<dbReference type="Gene3D" id="3.40.50.2300">
    <property type="match status" value="1"/>
</dbReference>
<dbReference type="GO" id="GO:0000160">
    <property type="term" value="P:phosphorelay signal transduction system"/>
    <property type="evidence" value="ECO:0007669"/>
    <property type="project" value="InterPro"/>
</dbReference>
<protein>
    <submittedName>
        <fullName evidence="4">Response regulator</fullName>
    </submittedName>
</protein>
<dbReference type="SUPFAM" id="SSF52172">
    <property type="entry name" value="CheY-like"/>
    <property type="match status" value="1"/>
</dbReference>
<dbReference type="InterPro" id="IPR011006">
    <property type="entry name" value="CheY-like_superfamily"/>
</dbReference>
<evidence type="ECO:0000256" key="1">
    <source>
        <dbReference type="ARBA" id="ARBA00022553"/>
    </source>
</evidence>
<name>A0A6M8HUP7_9PROT</name>
<dbReference type="InterPro" id="IPR001789">
    <property type="entry name" value="Sig_transdc_resp-reg_receiver"/>
</dbReference>
<dbReference type="PANTHER" id="PTHR44591">
    <property type="entry name" value="STRESS RESPONSE REGULATOR PROTEIN 1"/>
    <property type="match status" value="1"/>
</dbReference>
<dbReference type="Proteomes" id="UP000500767">
    <property type="component" value="Chromosome"/>
</dbReference>
<keyword evidence="1 2" id="KW-0597">Phosphoprotein</keyword>